<dbReference type="Proteomes" id="UP000539642">
    <property type="component" value="Unassembled WGS sequence"/>
</dbReference>
<feature type="transmembrane region" description="Helical" evidence="2">
    <location>
        <begin position="118"/>
        <end position="140"/>
    </location>
</feature>
<evidence type="ECO:0000313" key="4">
    <source>
        <dbReference type="Proteomes" id="UP000539642"/>
    </source>
</evidence>
<evidence type="ECO:0000313" key="3">
    <source>
        <dbReference type="EMBL" id="MBB5349167.1"/>
    </source>
</evidence>
<evidence type="ECO:0000256" key="1">
    <source>
        <dbReference type="SAM" id="MobiDB-lite"/>
    </source>
</evidence>
<dbReference type="EMBL" id="JACHEO010000020">
    <property type="protein sequence ID" value="MBB5349167.1"/>
    <property type="molecule type" value="Genomic_DNA"/>
</dbReference>
<dbReference type="Pfam" id="PF13413">
    <property type="entry name" value="HTH_25"/>
    <property type="match status" value="1"/>
</dbReference>
<dbReference type="GO" id="GO:0003677">
    <property type="term" value="F:DNA binding"/>
    <property type="evidence" value="ECO:0007669"/>
    <property type="project" value="InterPro"/>
</dbReference>
<evidence type="ECO:0000256" key="2">
    <source>
        <dbReference type="SAM" id="Phobius"/>
    </source>
</evidence>
<accession>A0A840USH8</accession>
<name>A0A840USH8_9BACT</name>
<gene>
    <name evidence="3" type="ORF">HNQ81_002918</name>
</gene>
<proteinExistence type="predicted"/>
<keyword evidence="4" id="KW-1185">Reference proteome</keyword>
<keyword evidence="2" id="KW-1133">Transmembrane helix</keyword>
<protein>
    <submittedName>
        <fullName evidence="3">Cytoskeletal protein RodZ</fullName>
    </submittedName>
</protein>
<keyword evidence="2" id="KW-0812">Transmembrane</keyword>
<comment type="caution">
    <text evidence="3">The sequence shown here is derived from an EMBL/GenBank/DDBJ whole genome shotgun (WGS) entry which is preliminary data.</text>
</comment>
<keyword evidence="2" id="KW-0472">Membrane</keyword>
<dbReference type="PANTHER" id="PTHR34475">
    <property type="match status" value="1"/>
</dbReference>
<dbReference type="InterPro" id="IPR010982">
    <property type="entry name" value="Lambda_DNA-bd_dom_sf"/>
</dbReference>
<feature type="compositionally biased region" description="Polar residues" evidence="1">
    <location>
        <begin position="103"/>
        <end position="114"/>
    </location>
</feature>
<dbReference type="AlphaFoldDB" id="A0A840USH8"/>
<organism evidence="3 4">
    <name type="scientific">Desulfoprunum benzoelyticum</name>
    <dbReference type="NCBI Taxonomy" id="1506996"/>
    <lineage>
        <taxon>Bacteria</taxon>
        <taxon>Pseudomonadati</taxon>
        <taxon>Thermodesulfobacteriota</taxon>
        <taxon>Desulfobulbia</taxon>
        <taxon>Desulfobulbales</taxon>
        <taxon>Desulfobulbaceae</taxon>
        <taxon>Desulfoprunum</taxon>
    </lineage>
</organism>
<sequence length="333" mass="35283">MMKTQSENERETLGAFLRRTREEQGLTFDQAVDSTKISPNCLKALEEDDYANLPADAFVRGFYGIYARYLSLDPDEIRTRYNQQKKHQPKKDETDSPTPAELAQQTSSMAEPPSVTSFSVVGMSLLTLLIIGIAACWYFSFNPATYISHKLRGGNETATVAGEPAEIPPATPDQSPAASPAPTPPSTPEAAGRSAPEPDQKGMTSLQPFPPATVPSSSPAGSELAGAADGQTAPSQTAVTEDPPGALPVPATYTLKATFKEATRLTVKIDDQPAEHLNFTAGAVQSWDAGKSIVITLPAGTGTALTLNNLPLTLPKKAAGEEITVSIPQSLSE</sequence>
<dbReference type="Gene3D" id="1.10.260.40">
    <property type="entry name" value="lambda repressor-like DNA-binding domains"/>
    <property type="match status" value="1"/>
</dbReference>
<dbReference type="RefSeq" id="WP_183351974.1">
    <property type="nucleotide sequence ID" value="NZ_JACHEO010000020.1"/>
</dbReference>
<feature type="region of interest" description="Disordered" evidence="1">
    <location>
        <begin position="81"/>
        <end position="114"/>
    </location>
</feature>
<dbReference type="PANTHER" id="PTHR34475:SF1">
    <property type="entry name" value="CYTOSKELETON PROTEIN RODZ"/>
    <property type="match status" value="1"/>
</dbReference>
<feature type="region of interest" description="Disordered" evidence="1">
    <location>
        <begin position="161"/>
        <end position="248"/>
    </location>
</feature>
<reference evidence="3 4" key="1">
    <citation type="submission" date="2020-08" db="EMBL/GenBank/DDBJ databases">
        <title>Genomic Encyclopedia of Type Strains, Phase IV (KMG-IV): sequencing the most valuable type-strain genomes for metagenomic binning, comparative biology and taxonomic classification.</title>
        <authorList>
            <person name="Goeker M."/>
        </authorList>
    </citation>
    <scope>NUCLEOTIDE SEQUENCE [LARGE SCALE GENOMIC DNA]</scope>
    <source>
        <strain evidence="3 4">DSM 28570</strain>
    </source>
</reference>
<dbReference type="InterPro" id="IPR050400">
    <property type="entry name" value="Bact_Cytoskel_RodZ"/>
</dbReference>